<evidence type="ECO:0000313" key="2">
    <source>
        <dbReference type="Proteomes" id="UP000297318"/>
    </source>
</evidence>
<sequence>MDPDEEAALERARAWVSSVSHDGDRYSPGAASRLFTPEQLTHLRDTGDLAILLDAARASESDARLVRRWLQELSEAAVPGGRTCPVCGCAVAGRRDRVYCSTNCRVKAHRAHGPRGGEHGG</sequence>
<accession>A0A4Z1E4L7</accession>
<name>A0A4Z1E4L7_9MICO</name>
<dbReference type="RefSeq" id="WP_135849429.1">
    <property type="nucleotide sequence ID" value="NZ_RHPJ01000002.1"/>
</dbReference>
<proteinExistence type="predicted"/>
<dbReference type="AlphaFoldDB" id="A0A4Z1E4L7"/>
<evidence type="ECO:0000313" key="1">
    <source>
        <dbReference type="EMBL" id="TGO05423.1"/>
    </source>
</evidence>
<organism evidence="1 2">
    <name type="scientific">Serinibacter arcticus</name>
    <dbReference type="NCBI Taxonomy" id="1655435"/>
    <lineage>
        <taxon>Bacteria</taxon>
        <taxon>Bacillati</taxon>
        <taxon>Actinomycetota</taxon>
        <taxon>Actinomycetes</taxon>
        <taxon>Micrococcales</taxon>
        <taxon>Beutenbergiaceae</taxon>
        <taxon>Serinibacter</taxon>
    </lineage>
</organism>
<gene>
    <name evidence="1" type="ORF">SERN_1427</name>
</gene>
<dbReference type="Proteomes" id="UP000297318">
    <property type="component" value="Unassembled WGS sequence"/>
</dbReference>
<dbReference type="EMBL" id="RHPJ01000002">
    <property type="protein sequence ID" value="TGO05423.1"/>
    <property type="molecule type" value="Genomic_DNA"/>
</dbReference>
<keyword evidence="2" id="KW-1185">Reference proteome</keyword>
<comment type="caution">
    <text evidence="1">The sequence shown here is derived from an EMBL/GenBank/DDBJ whole genome shotgun (WGS) entry which is preliminary data.</text>
</comment>
<dbReference type="OrthoDB" id="9795011at2"/>
<reference evidence="1 2" key="1">
    <citation type="submission" date="2018-11" db="EMBL/GenBank/DDBJ databases">
        <title>Complete genome sequencing of the Actinobacteria Serinibacter sp. K3-2.</title>
        <authorList>
            <person name="Rakitin A.L."/>
            <person name="Beletsky A.V."/>
            <person name="Mardanov A.V."/>
            <person name="Ravin N.V."/>
            <person name="Gromova A.S."/>
            <person name="Filippova S.N."/>
            <person name="Gal'Chenko V.F."/>
        </authorList>
    </citation>
    <scope>NUCLEOTIDE SEQUENCE [LARGE SCALE GENOMIC DNA]</scope>
    <source>
        <strain evidence="1 2">K3-2</strain>
    </source>
</reference>
<protein>
    <submittedName>
        <fullName evidence="1">Uncharacterized protein</fullName>
    </submittedName>
</protein>